<organism evidence="4 5">
    <name type="scientific">Nocardioides aestuarii</name>
    <dbReference type="NCBI Taxonomy" id="252231"/>
    <lineage>
        <taxon>Bacteria</taxon>
        <taxon>Bacillati</taxon>
        <taxon>Actinomycetota</taxon>
        <taxon>Actinomycetes</taxon>
        <taxon>Propionibacteriales</taxon>
        <taxon>Nocardioidaceae</taxon>
        <taxon>Nocardioides</taxon>
    </lineage>
</organism>
<comment type="caution">
    <text evidence="4">The sequence shown here is derived from an EMBL/GenBank/DDBJ whole genome shotgun (WGS) entry which is preliminary data.</text>
</comment>
<evidence type="ECO:0000259" key="3">
    <source>
        <dbReference type="PROSITE" id="PS51186"/>
    </source>
</evidence>
<dbReference type="Gene3D" id="3.40.630.30">
    <property type="match status" value="1"/>
</dbReference>
<evidence type="ECO:0000313" key="4">
    <source>
        <dbReference type="EMBL" id="MFD1946334.1"/>
    </source>
</evidence>
<dbReference type="EMBL" id="JBHUGD010000003">
    <property type="protein sequence ID" value="MFD1946334.1"/>
    <property type="molecule type" value="Genomic_DNA"/>
</dbReference>
<keyword evidence="5" id="KW-1185">Reference proteome</keyword>
<dbReference type="PANTHER" id="PTHR43877">
    <property type="entry name" value="AMINOALKYLPHOSPHONATE N-ACETYLTRANSFERASE-RELATED-RELATED"/>
    <property type="match status" value="1"/>
</dbReference>
<reference evidence="5" key="1">
    <citation type="journal article" date="2019" name="Int. J. Syst. Evol. Microbiol.">
        <title>The Global Catalogue of Microorganisms (GCM) 10K type strain sequencing project: providing services to taxonomists for standard genome sequencing and annotation.</title>
        <authorList>
            <consortium name="The Broad Institute Genomics Platform"/>
            <consortium name="The Broad Institute Genome Sequencing Center for Infectious Disease"/>
            <person name="Wu L."/>
            <person name="Ma J."/>
        </authorList>
    </citation>
    <scope>NUCLEOTIDE SEQUENCE [LARGE SCALE GENOMIC DNA]</scope>
    <source>
        <strain evidence="5">CGMCC 1.12477</strain>
    </source>
</reference>
<gene>
    <name evidence="4" type="ORF">ACFSDE_05980</name>
</gene>
<sequence length="151" mass="16590">MLRPATTADLPTILRYERDYVRTIEPHALRGWTESIDQNLQLWIECLSTTVVLEVAGSEDADPAGLAMWLVEGEAATLVTIHVAPRHRRSGFGRLLLEAFETRAAAGGSRVLKLGVHRDNPARALYERAGYGVVGTDGDYVLFERRAGDGS</sequence>
<dbReference type="Proteomes" id="UP001597351">
    <property type="component" value="Unassembled WGS sequence"/>
</dbReference>
<dbReference type="InterPro" id="IPR016181">
    <property type="entry name" value="Acyl_CoA_acyltransferase"/>
</dbReference>
<evidence type="ECO:0000256" key="1">
    <source>
        <dbReference type="ARBA" id="ARBA00022679"/>
    </source>
</evidence>
<dbReference type="GO" id="GO:0016746">
    <property type="term" value="F:acyltransferase activity"/>
    <property type="evidence" value="ECO:0007669"/>
    <property type="project" value="UniProtKB-KW"/>
</dbReference>
<dbReference type="InterPro" id="IPR050832">
    <property type="entry name" value="Bact_Acetyltransf"/>
</dbReference>
<protein>
    <submittedName>
        <fullName evidence="4">GNAT family N-acetyltransferase</fullName>
        <ecNumber evidence="4">2.3.1.-</ecNumber>
    </submittedName>
</protein>
<proteinExistence type="predicted"/>
<name>A0ABW4TI64_9ACTN</name>
<dbReference type="RefSeq" id="WP_343916390.1">
    <property type="nucleotide sequence ID" value="NZ_BAAAJT010000002.1"/>
</dbReference>
<dbReference type="EC" id="2.3.1.-" evidence="4"/>
<dbReference type="PROSITE" id="PS51186">
    <property type="entry name" value="GNAT"/>
    <property type="match status" value="1"/>
</dbReference>
<accession>A0ABW4TI64</accession>
<keyword evidence="2 4" id="KW-0012">Acyltransferase</keyword>
<feature type="domain" description="N-acetyltransferase" evidence="3">
    <location>
        <begin position="1"/>
        <end position="148"/>
    </location>
</feature>
<dbReference type="SUPFAM" id="SSF55729">
    <property type="entry name" value="Acyl-CoA N-acyltransferases (Nat)"/>
    <property type="match status" value="1"/>
</dbReference>
<dbReference type="Pfam" id="PF00583">
    <property type="entry name" value="Acetyltransf_1"/>
    <property type="match status" value="1"/>
</dbReference>
<dbReference type="InterPro" id="IPR000182">
    <property type="entry name" value="GNAT_dom"/>
</dbReference>
<keyword evidence="1 4" id="KW-0808">Transferase</keyword>
<evidence type="ECO:0000313" key="5">
    <source>
        <dbReference type="Proteomes" id="UP001597351"/>
    </source>
</evidence>
<dbReference type="PANTHER" id="PTHR43877:SF2">
    <property type="entry name" value="AMINOALKYLPHOSPHONATE N-ACETYLTRANSFERASE-RELATED"/>
    <property type="match status" value="1"/>
</dbReference>
<dbReference type="CDD" id="cd04301">
    <property type="entry name" value="NAT_SF"/>
    <property type="match status" value="1"/>
</dbReference>
<evidence type="ECO:0000256" key="2">
    <source>
        <dbReference type="ARBA" id="ARBA00023315"/>
    </source>
</evidence>